<evidence type="ECO:0000259" key="3">
    <source>
        <dbReference type="Pfam" id="PF13751"/>
    </source>
</evidence>
<dbReference type="Pfam" id="PF13751">
    <property type="entry name" value="DDE_Tnp_1_6"/>
    <property type="match status" value="1"/>
</dbReference>
<keyword evidence="5" id="KW-1185">Reference proteome</keyword>
<evidence type="ECO:0000313" key="4">
    <source>
        <dbReference type="EMBL" id="TBO40204.1"/>
    </source>
</evidence>
<feature type="domain" description="Transposase DDE" evidence="3">
    <location>
        <begin position="327"/>
        <end position="449"/>
    </location>
</feature>
<organism evidence="4 5">
    <name type="scientific">Pedobacter kyonggii</name>
    <dbReference type="NCBI Taxonomy" id="1926871"/>
    <lineage>
        <taxon>Bacteria</taxon>
        <taxon>Pseudomonadati</taxon>
        <taxon>Bacteroidota</taxon>
        <taxon>Sphingobacteriia</taxon>
        <taxon>Sphingobacteriales</taxon>
        <taxon>Sphingobacteriaceae</taxon>
        <taxon>Pedobacter</taxon>
    </lineage>
</organism>
<dbReference type="PANTHER" id="PTHR33408">
    <property type="entry name" value="TRANSPOSASE"/>
    <property type="match status" value="1"/>
</dbReference>
<evidence type="ECO:0000256" key="1">
    <source>
        <dbReference type="SAM" id="MobiDB-lite"/>
    </source>
</evidence>
<sequence length="507" mass="57734">MQGKKHFQEKLFVSFQLSNAVPADNIYRRLKDLIDFSFMYKSTAEYYGGEGQKSIDPVVFMKLMLVGYLENLNSDRRIISISKMRMDILFFLGYDLDEELPWHSTLSHTRQLYGQEVFSEIFKLVLKQCIDNGMVSGRRQAVDGVYVKANASLDSMIEREILDDAVAFGEELDANQQEDVAKVIAIDKLKHKDYNDLPLKKNPGNKTHYSPSDPDAKMSVKPGKATALNFLSQVCVDTASHMITHIEAFSADKRDCQCLEEVVQKVKHTLSSHGIMLEEVIADAGYSSGEALRALEKNKIQGYIPNRGQYIHERPDFPYSADGDFYTCPNNKKLTYRGSQKDGNYINKHYRTSIKNCHSCPFRNNCSALKTQGPLIKQTEDSPYYERMHYRMLTKKAKILMKKRQSTVEPVIGSLVNNNGMKRINTKGLVQANKCMTMAAVAYNLKKLLRFTIRKVQVNVMAKANLERIVKNSFKTTCLNVSSVIVAVKNHFHFSQSIRELLIHTAN</sequence>
<dbReference type="PANTHER" id="PTHR33408:SF4">
    <property type="entry name" value="TRANSPOSASE DDE DOMAIN-CONTAINING PROTEIN"/>
    <property type="match status" value="1"/>
</dbReference>
<dbReference type="AlphaFoldDB" id="A0A4Q9H8K6"/>
<accession>A0A4Q9H8K6</accession>
<feature type="domain" description="Transposase InsH N-terminal" evidence="2">
    <location>
        <begin position="16"/>
        <end position="111"/>
    </location>
</feature>
<proteinExistence type="predicted"/>
<dbReference type="InterPro" id="IPR025668">
    <property type="entry name" value="Tnp_DDE_dom"/>
</dbReference>
<dbReference type="InterPro" id="IPR047629">
    <property type="entry name" value="IS1182_transpos"/>
</dbReference>
<feature type="region of interest" description="Disordered" evidence="1">
    <location>
        <begin position="196"/>
        <end position="218"/>
    </location>
</feature>
<gene>
    <name evidence="4" type="ORF">EYS08_19835</name>
</gene>
<name>A0A4Q9H8K6_9SPHI</name>
<evidence type="ECO:0000313" key="5">
    <source>
        <dbReference type="Proteomes" id="UP000291819"/>
    </source>
</evidence>
<dbReference type="InterPro" id="IPR008490">
    <property type="entry name" value="Transposase_InsH_N"/>
</dbReference>
<comment type="caution">
    <text evidence="4">The sequence shown here is derived from an EMBL/GenBank/DDBJ whole genome shotgun (WGS) entry which is preliminary data.</text>
</comment>
<dbReference type="RefSeq" id="WP_131031744.1">
    <property type="nucleotide sequence ID" value="NZ_SIXF01000026.1"/>
</dbReference>
<protein>
    <submittedName>
        <fullName evidence="4">IS1182 family transposase</fullName>
    </submittedName>
</protein>
<dbReference type="Pfam" id="PF05598">
    <property type="entry name" value="DUF772"/>
    <property type="match status" value="1"/>
</dbReference>
<dbReference type="OrthoDB" id="1454687at2"/>
<evidence type="ECO:0000259" key="2">
    <source>
        <dbReference type="Pfam" id="PF05598"/>
    </source>
</evidence>
<dbReference type="EMBL" id="SIXF01000026">
    <property type="protein sequence ID" value="TBO40204.1"/>
    <property type="molecule type" value="Genomic_DNA"/>
</dbReference>
<reference evidence="4 5" key="1">
    <citation type="submission" date="2019-02" db="EMBL/GenBank/DDBJ databases">
        <title>Pedobacter kyonggii whole genome sequence analysis.</title>
        <authorList>
            <person name="Dahal R.H."/>
        </authorList>
    </citation>
    <scope>NUCLEOTIDE SEQUENCE [LARGE SCALE GENOMIC DNA]</scope>
    <source>
        <strain evidence="4 5">K-4-11-1</strain>
    </source>
</reference>
<dbReference type="NCBIfam" id="NF033551">
    <property type="entry name" value="transpos_IS1182"/>
    <property type="match status" value="1"/>
</dbReference>
<dbReference type="Proteomes" id="UP000291819">
    <property type="component" value="Unassembled WGS sequence"/>
</dbReference>